<dbReference type="EC" id="2.7.13.3" evidence="2"/>
<dbReference type="SUPFAM" id="SSF47384">
    <property type="entry name" value="Homodimeric domain of signal transducing histidine kinase"/>
    <property type="match status" value="1"/>
</dbReference>
<dbReference type="Pfam" id="PF13426">
    <property type="entry name" value="PAS_9"/>
    <property type="match status" value="1"/>
</dbReference>
<keyword evidence="3" id="KW-0597">Phosphoprotein</keyword>
<dbReference type="NCBIfam" id="TIGR00229">
    <property type="entry name" value="sensory_box"/>
    <property type="match status" value="2"/>
</dbReference>
<dbReference type="InterPro" id="IPR036097">
    <property type="entry name" value="HisK_dim/P_sf"/>
</dbReference>
<dbReference type="CDD" id="cd00130">
    <property type="entry name" value="PAS"/>
    <property type="match status" value="2"/>
</dbReference>
<dbReference type="Gene3D" id="3.30.450.20">
    <property type="entry name" value="PAS domain"/>
    <property type="match status" value="2"/>
</dbReference>
<reference evidence="9 10" key="1">
    <citation type="submission" date="2023-02" db="EMBL/GenBank/DDBJ databases">
        <title>Genome sequence of Mucilaginibacter jinjuensis strain KACC 16571.</title>
        <authorList>
            <person name="Kim S."/>
            <person name="Heo J."/>
            <person name="Kwon S.-W."/>
        </authorList>
    </citation>
    <scope>NUCLEOTIDE SEQUENCE [LARGE SCALE GENOMIC DNA]</scope>
    <source>
        <strain evidence="9 10">KACC 16571</strain>
    </source>
</reference>
<dbReference type="RefSeq" id="WP_273631426.1">
    <property type="nucleotide sequence ID" value="NZ_CP117167.1"/>
</dbReference>
<evidence type="ECO:0000256" key="3">
    <source>
        <dbReference type="ARBA" id="ARBA00022553"/>
    </source>
</evidence>
<keyword evidence="4" id="KW-0808">Transferase</keyword>
<accession>A0ABY7T9J1</accession>
<evidence type="ECO:0000256" key="2">
    <source>
        <dbReference type="ARBA" id="ARBA00012438"/>
    </source>
</evidence>
<evidence type="ECO:0000259" key="8">
    <source>
        <dbReference type="PROSITE" id="PS50113"/>
    </source>
</evidence>
<name>A0ABY7T9J1_9SPHI</name>
<keyword evidence="6" id="KW-0812">Transmembrane</keyword>
<evidence type="ECO:0000313" key="9">
    <source>
        <dbReference type="EMBL" id="WCT13154.1"/>
    </source>
</evidence>
<keyword evidence="6" id="KW-0472">Membrane</keyword>
<dbReference type="PANTHER" id="PTHR43304">
    <property type="entry name" value="PHYTOCHROME-LIKE PROTEIN CPH1"/>
    <property type="match status" value="1"/>
</dbReference>
<evidence type="ECO:0000256" key="5">
    <source>
        <dbReference type="ARBA" id="ARBA00022777"/>
    </source>
</evidence>
<evidence type="ECO:0000256" key="1">
    <source>
        <dbReference type="ARBA" id="ARBA00000085"/>
    </source>
</evidence>
<dbReference type="Proteomes" id="UP001216139">
    <property type="component" value="Chromosome"/>
</dbReference>
<protein>
    <recommendedName>
        <fullName evidence="2">histidine kinase</fullName>
        <ecNumber evidence="2">2.7.13.3</ecNumber>
    </recommendedName>
</protein>
<dbReference type="PROSITE" id="PS50112">
    <property type="entry name" value="PAS"/>
    <property type="match status" value="1"/>
</dbReference>
<dbReference type="InterPro" id="IPR001610">
    <property type="entry name" value="PAC"/>
</dbReference>
<dbReference type="Pfam" id="PF08447">
    <property type="entry name" value="PAS_3"/>
    <property type="match status" value="1"/>
</dbReference>
<dbReference type="SMART" id="SM00086">
    <property type="entry name" value="PAC"/>
    <property type="match status" value="2"/>
</dbReference>
<dbReference type="InterPro" id="IPR000700">
    <property type="entry name" value="PAS-assoc_C"/>
</dbReference>
<keyword evidence="6" id="KW-1133">Transmembrane helix</keyword>
<dbReference type="InterPro" id="IPR052162">
    <property type="entry name" value="Sensor_kinase/Photoreceptor"/>
</dbReference>
<dbReference type="Gene3D" id="1.10.287.130">
    <property type="match status" value="1"/>
</dbReference>
<feature type="domain" description="PAS" evidence="7">
    <location>
        <begin position="61"/>
        <end position="123"/>
    </location>
</feature>
<organism evidence="9 10">
    <name type="scientific">Mucilaginibacter jinjuensis</name>
    <dbReference type="NCBI Taxonomy" id="1176721"/>
    <lineage>
        <taxon>Bacteria</taxon>
        <taxon>Pseudomonadati</taxon>
        <taxon>Bacteroidota</taxon>
        <taxon>Sphingobacteriia</taxon>
        <taxon>Sphingobacteriales</taxon>
        <taxon>Sphingobacteriaceae</taxon>
        <taxon>Mucilaginibacter</taxon>
    </lineage>
</organism>
<evidence type="ECO:0000256" key="4">
    <source>
        <dbReference type="ARBA" id="ARBA00022679"/>
    </source>
</evidence>
<evidence type="ECO:0000313" key="10">
    <source>
        <dbReference type="Proteomes" id="UP001216139"/>
    </source>
</evidence>
<sequence length="380" mass="44477">MNKPSPLQIVLFVLFTIAMLTILGYSTLHQTSLERTLLLLTIIAFLFGLSIRFYFKSVHIATSSYQNLFNGSPLAIYIMAKGSLKILNVNKAMVKLYGYTEKEFSKMTALDIRPEEDHEEFKRYVVKEKEPDESGIALHQKKNGEKFYVRFNFHSIPLIKEDAVLVMITDIDENIKNEKRIGELLHLYEAVNQATHDVIWDYDLLENKITWMEGFEEIYGYTEENRPYDFNDMTDVYYADRDKVQHFFADVIANKQKDWILEYRFRCADGTIKYVRDRGLSVFNKAGEPIRLIGAMQDIDKQKRYEQELVSRNEQLEEIAWINSHEVRRPLSNILALARMIKEYPNPSDELSTLIEYLYASSQELDDAVNLINKRTRAEV</sequence>
<dbReference type="InterPro" id="IPR035965">
    <property type="entry name" value="PAS-like_dom_sf"/>
</dbReference>
<evidence type="ECO:0000259" key="7">
    <source>
        <dbReference type="PROSITE" id="PS50112"/>
    </source>
</evidence>
<dbReference type="EMBL" id="CP117167">
    <property type="protein sequence ID" value="WCT13154.1"/>
    <property type="molecule type" value="Genomic_DNA"/>
</dbReference>
<dbReference type="SMART" id="SM00091">
    <property type="entry name" value="PAS"/>
    <property type="match status" value="2"/>
</dbReference>
<keyword evidence="10" id="KW-1185">Reference proteome</keyword>
<dbReference type="InterPro" id="IPR003661">
    <property type="entry name" value="HisK_dim/P_dom"/>
</dbReference>
<dbReference type="InterPro" id="IPR013655">
    <property type="entry name" value="PAS_fold_3"/>
</dbReference>
<evidence type="ECO:0000256" key="6">
    <source>
        <dbReference type="SAM" id="Phobius"/>
    </source>
</evidence>
<feature type="domain" description="PAC" evidence="8">
    <location>
        <begin position="259"/>
        <end position="311"/>
    </location>
</feature>
<dbReference type="PANTHER" id="PTHR43304:SF1">
    <property type="entry name" value="PAC DOMAIN-CONTAINING PROTEIN"/>
    <property type="match status" value="1"/>
</dbReference>
<feature type="transmembrane region" description="Helical" evidence="6">
    <location>
        <begin position="6"/>
        <end position="25"/>
    </location>
</feature>
<dbReference type="InterPro" id="IPR000014">
    <property type="entry name" value="PAS"/>
</dbReference>
<dbReference type="CDD" id="cd00082">
    <property type="entry name" value="HisKA"/>
    <property type="match status" value="1"/>
</dbReference>
<dbReference type="PROSITE" id="PS50113">
    <property type="entry name" value="PAC"/>
    <property type="match status" value="1"/>
</dbReference>
<feature type="transmembrane region" description="Helical" evidence="6">
    <location>
        <begin position="37"/>
        <end position="55"/>
    </location>
</feature>
<dbReference type="SUPFAM" id="SSF55785">
    <property type="entry name" value="PYP-like sensor domain (PAS domain)"/>
    <property type="match status" value="2"/>
</dbReference>
<comment type="catalytic activity">
    <reaction evidence="1">
        <text>ATP + protein L-histidine = ADP + protein N-phospho-L-histidine.</text>
        <dbReference type="EC" id="2.7.13.3"/>
    </reaction>
</comment>
<gene>
    <name evidence="9" type="ORF">PQO05_04300</name>
</gene>
<proteinExistence type="predicted"/>
<keyword evidence="5" id="KW-0418">Kinase</keyword>